<protein>
    <submittedName>
        <fullName evidence="3">Tudor domain-containing protein</fullName>
    </submittedName>
</protein>
<evidence type="ECO:0000256" key="1">
    <source>
        <dbReference type="SAM" id="MobiDB-lite"/>
    </source>
</evidence>
<feature type="compositionally biased region" description="Polar residues" evidence="1">
    <location>
        <begin position="116"/>
        <end position="129"/>
    </location>
</feature>
<feature type="region of interest" description="Disordered" evidence="1">
    <location>
        <begin position="108"/>
        <end position="129"/>
    </location>
</feature>
<proteinExistence type="predicted"/>
<keyword evidence="2" id="KW-1185">Reference proteome</keyword>
<feature type="compositionally biased region" description="Polar residues" evidence="1">
    <location>
        <begin position="7"/>
        <end position="44"/>
    </location>
</feature>
<feature type="compositionally biased region" description="Polar residues" evidence="1">
    <location>
        <begin position="71"/>
        <end position="81"/>
    </location>
</feature>
<organism evidence="2 3">
    <name type="scientific">Caenorhabditis tropicalis</name>
    <dbReference type="NCBI Taxonomy" id="1561998"/>
    <lineage>
        <taxon>Eukaryota</taxon>
        <taxon>Metazoa</taxon>
        <taxon>Ecdysozoa</taxon>
        <taxon>Nematoda</taxon>
        <taxon>Chromadorea</taxon>
        <taxon>Rhabditida</taxon>
        <taxon>Rhabditina</taxon>
        <taxon>Rhabditomorpha</taxon>
        <taxon>Rhabditoidea</taxon>
        <taxon>Rhabditidae</taxon>
        <taxon>Peloderinae</taxon>
        <taxon>Caenorhabditis</taxon>
    </lineage>
</organism>
<dbReference type="Proteomes" id="UP000095282">
    <property type="component" value="Unplaced"/>
</dbReference>
<feature type="region of interest" description="Disordered" evidence="1">
    <location>
        <begin position="186"/>
        <end position="218"/>
    </location>
</feature>
<feature type="region of interest" description="Disordered" evidence="1">
    <location>
        <begin position="1"/>
        <end position="86"/>
    </location>
</feature>
<reference evidence="3" key="1">
    <citation type="submission" date="2016-11" db="UniProtKB">
        <authorList>
            <consortium name="WormBaseParasite"/>
        </authorList>
    </citation>
    <scope>IDENTIFICATION</scope>
</reference>
<feature type="region of interest" description="Disordered" evidence="1">
    <location>
        <begin position="227"/>
        <end position="246"/>
    </location>
</feature>
<evidence type="ECO:0000313" key="3">
    <source>
        <dbReference type="WBParaSite" id="Csp11.Scaffold629.g14030.t1"/>
    </source>
</evidence>
<feature type="region of interest" description="Disordered" evidence="1">
    <location>
        <begin position="501"/>
        <end position="524"/>
    </location>
</feature>
<dbReference type="AlphaFoldDB" id="A0A1I7U1Y4"/>
<evidence type="ECO:0000313" key="2">
    <source>
        <dbReference type="Proteomes" id="UP000095282"/>
    </source>
</evidence>
<feature type="compositionally biased region" description="Polar residues" evidence="1">
    <location>
        <begin position="201"/>
        <end position="218"/>
    </location>
</feature>
<name>A0A1I7U1Y4_9PELO</name>
<accession>A0A1I7U1Y4</accession>
<dbReference type="WBParaSite" id="Csp11.Scaffold629.g14030.t1">
    <property type="protein sequence ID" value="Csp11.Scaffold629.g14030.t1"/>
    <property type="gene ID" value="Csp11.Scaffold629.g14030"/>
</dbReference>
<sequence>MHRNRSSRPPANRTANSSALNKSTSDNNSYRNAGSGVNRQSSSTNRERSKSRSPHYHPYPLANERRRQKSYNRANKSSDLNKSFGGLTLHDSVLTDAPKRMNPAAQYLSSLREKSTAQGSSNSTNCCQKSKVVSNGDSGYGCNNTNRNECHNHEPKNSTNLNKSFGGFNARNKNCEQGCDQGRKNLNKSFGGFNGKKESSRYQNRNPKNQQQRSFNPVASQKVIQKEVPDPKASSTDLLNKSAGPHLKDYTDEEVYDSYENLNRTLPAGNLQVVFEEDEQVFFNQTVGAIPYSDEVNRTEFSDSDYQIAPLVNDLGNDLAAESSEVELSDDSEVDETIMPWDPAALMEKFNKPEFWKSSLEIEIPTVIGKVQRTKYVGYYIVHRCIFGKMPVLLVEYNICYFLHPETFELMNMPAAFLFNLFPEVPHQKGEVAAGLYYFIPKTKYILPDKWTLSNYPVNWLDPTLYNAEYQPKSTWEMIMEQFLYPDGPLALAIAEHLPRSVQEGNTPTEAPIEKEARASSSAH</sequence>